<dbReference type="InterPro" id="IPR000160">
    <property type="entry name" value="GGDEF_dom"/>
</dbReference>
<dbReference type="SUPFAM" id="SSF55073">
    <property type="entry name" value="Nucleotide cyclase"/>
    <property type="match status" value="1"/>
</dbReference>
<dbReference type="PROSITE" id="PS50112">
    <property type="entry name" value="PAS"/>
    <property type="match status" value="1"/>
</dbReference>
<evidence type="ECO:0000313" key="5">
    <source>
        <dbReference type="EMBL" id="MBB5144352.1"/>
    </source>
</evidence>
<dbReference type="GO" id="GO:0052621">
    <property type="term" value="F:diguanylate cyclase activity"/>
    <property type="evidence" value="ECO:0007669"/>
    <property type="project" value="UniProtKB-EC"/>
</dbReference>
<comment type="catalytic activity">
    <reaction evidence="2">
        <text>2 GTP = 3',3'-c-di-GMP + 2 diphosphate</text>
        <dbReference type="Rhea" id="RHEA:24898"/>
        <dbReference type="ChEBI" id="CHEBI:33019"/>
        <dbReference type="ChEBI" id="CHEBI:37565"/>
        <dbReference type="ChEBI" id="CHEBI:58805"/>
        <dbReference type="EC" id="2.7.7.65"/>
    </reaction>
</comment>
<dbReference type="RefSeq" id="WP_183721133.1">
    <property type="nucleotide sequence ID" value="NZ_JACHGO010000007.1"/>
</dbReference>
<dbReference type="PANTHER" id="PTHR45138:SF9">
    <property type="entry name" value="DIGUANYLATE CYCLASE DGCM-RELATED"/>
    <property type="match status" value="1"/>
</dbReference>
<keyword evidence="6" id="KW-1185">Reference proteome</keyword>
<dbReference type="AlphaFoldDB" id="A0A7W8C2C5"/>
<dbReference type="InterPro" id="IPR035965">
    <property type="entry name" value="PAS-like_dom_sf"/>
</dbReference>
<dbReference type="InterPro" id="IPR050469">
    <property type="entry name" value="Diguanylate_Cyclase"/>
</dbReference>
<dbReference type="Gene3D" id="3.30.70.270">
    <property type="match status" value="1"/>
</dbReference>
<dbReference type="CDD" id="cd00130">
    <property type="entry name" value="PAS"/>
    <property type="match status" value="2"/>
</dbReference>
<dbReference type="GO" id="GO:1902201">
    <property type="term" value="P:negative regulation of bacterial-type flagellum-dependent cell motility"/>
    <property type="evidence" value="ECO:0007669"/>
    <property type="project" value="TreeGrafter"/>
</dbReference>
<dbReference type="CDD" id="cd01949">
    <property type="entry name" value="GGDEF"/>
    <property type="match status" value="1"/>
</dbReference>
<reference evidence="5 6" key="1">
    <citation type="submission" date="2020-08" db="EMBL/GenBank/DDBJ databases">
        <title>Genomic Encyclopedia of Type Strains, Phase IV (KMG-IV): sequencing the most valuable type-strain genomes for metagenomic binning, comparative biology and taxonomic classification.</title>
        <authorList>
            <person name="Goeker M."/>
        </authorList>
    </citation>
    <scope>NUCLEOTIDE SEQUENCE [LARGE SCALE GENOMIC DNA]</scope>
    <source>
        <strain evidence="5 6">DSM 11275</strain>
    </source>
</reference>
<dbReference type="Pfam" id="PF00990">
    <property type="entry name" value="GGDEF"/>
    <property type="match status" value="1"/>
</dbReference>
<dbReference type="NCBIfam" id="TIGR00254">
    <property type="entry name" value="GGDEF"/>
    <property type="match status" value="1"/>
</dbReference>
<gene>
    <name evidence="5" type="ORF">HNQ38_002463</name>
</gene>
<dbReference type="SUPFAM" id="SSF55785">
    <property type="entry name" value="PYP-like sensor domain (PAS domain)"/>
    <property type="match status" value="2"/>
</dbReference>
<feature type="domain" description="PAS" evidence="3">
    <location>
        <begin position="1"/>
        <end position="53"/>
    </location>
</feature>
<name>A0A7W8C2C5_9BACT</name>
<dbReference type="GO" id="GO:0043709">
    <property type="term" value="P:cell adhesion involved in single-species biofilm formation"/>
    <property type="evidence" value="ECO:0007669"/>
    <property type="project" value="TreeGrafter"/>
</dbReference>
<dbReference type="Pfam" id="PF08448">
    <property type="entry name" value="PAS_4"/>
    <property type="match status" value="1"/>
</dbReference>
<organism evidence="5 6">
    <name type="scientific">Desulfovibrio intestinalis</name>
    <dbReference type="NCBI Taxonomy" id="58621"/>
    <lineage>
        <taxon>Bacteria</taxon>
        <taxon>Pseudomonadati</taxon>
        <taxon>Thermodesulfobacteriota</taxon>
        <taxon>Desulfovibrionia</taxon>
        <taxon>Desulfovibrionales</taxon>
        <taxon>Desulfovibrionaceae</taxon>
        <taxon>Desulfovibrio</taxon>
    </lineage>
</organism>
<dbReference type="NCBIfam" id="TIGR00229">
    <property type="entry name" value="sensory_box"/>
    <property type="match status" value="2"/>
</dbReference>
<dbReference type="InterPro" id="IPR013655">
    <property type="entry name" value="PAS_fold_3"/>
</dbReference>
<dbReference type="PROSITE" id="PS50887">
    <property type="entry name" value="GGDEF"/>
    <property type="match status" value="1"/>
</dbReference>
<dbReference type="Gene3D" id="3.30.450.20">
    <property type="entry name" value="PAS domain"/>
    <property type="match status" value="2"/>
</dbReference>
<dbReference type="InterPro" id="IPR013656">
    <property type="entry name" value="PAS_4"/>
</dbReference>
<evidence type="ECO:0000259" key="4">
    <source>
        <dbReference type="PROSITE" id="PS50887"/>
    </source>
</evidence>
<dbReference type="EC" id="2.7.7.65" evidence="1"/>
<evidence type="ECO:0000313" key="6">
    <source>
        <dbReference type="Proteomes" id="UP000539075"/>
    </source>
</evidence>
<dbReference type="EMBL" id="JACHGO010000007">
    <property type="protein sequence ID" value="MBB5144352.1"/>
    <property type="molecule type" value="Genomic_DNA"/>
</dbReference>
<proteinExistence type="predicted"/>
<accession>A0A7W8C2C5</accession>
<dbReference type="SMART" id="SM00267">
    <property type="entry name" value="GGDEF"/>
    <property type="match status" value="1"/>
</dbReference>
<evidence type="ECO:0000259" key="3">
    <source>
        <dbReference type="PROSITE" id="PS50112"/>
    </source>
</evidence>
<sequence>MESQYWKLDPDLKYLQVYSMKEKILGLSEGDLVGRSFLDFMNPDDADKIRDVFYSKEKKPLSFSHVVVRYVSMRGFLLVIEISGVPIFDENNVFLGFQGTEKDLAAIPIQTDEKDAPQLELIFGLAPIAICAVGRDGRLLAVNAKYADLFGSSLMSLMGIKVADIDEERGEKIVQDFKHLDAGVSVPDHEVSINNRDYLVSVTPISSATSSVVAICVVLLDITERKRLERVVAVANQRLAEMNTRDYLTGAYNRRYFDEFLTRELLSLGRTGGCLSVAFIDVDFFKRYNDVYGHLAGDHCLISVVKAMTEALLRATDCLFRYGGEEFVVVMPGTDEAGALAIGERLRESVYDLNIPHSENSWGRVTVSIGLRTIEAACAYCNMNTSDEIIKAADEALYRAKASGRNSIASSSQICTPGGN</sequence>
<evidence type="ECO:0000256" key="1">
    <source>
        <dbReference type="ARBA" id="ARBA00012528"/>
    </source>
</evidence>
<dbReference type="InterPro" id="IPR043128">
    <property type="entry name" value="Rev_trsase/Diguanyl_cyclase"/>
</dbReference>
<feature type="domain" description="GGDEF" evidence="4">
    <location>
        <begin position="273"/>
        <end position="413"/>
    </location>
</feature>
<dbReference type="Proteomes" id="UP000539075">
    <property type="component" value="Unassembled WGS sequence"/>
</dbReference>
<dbReference type="InterPro" id="IPR000014">
    <property type="entry name" value="PAS"/>
</dbReference>
<evidence type="ECO:0000256" key="2">
    <source>
        <dbReference type="ARBA" id="ARBA00034247"/>
    </source>
</evidence>
<comment type="caution">
    <text evidence="5">The sequence shown here is derived from an EMBL/GenBank/DDBJ whole genome shotgun (WGS) entry which is preliminary data.</text>
</comment>
<dbReference type="PANTHER" id="PTHR45138">
    <property type="entry name" value="REGULATORY COMPONENTS OF SENSORY TRANSDUCTION SYSTEM"/>
    <property type="match status" value="1"/>
</dbReference>
<dbReference type="InterPro" id="IPR029787">
    <property type="entry name" value="Nucleotide_cyclase"/>
</dbReference>
<dbReference type="Pfam" id="PF08447">
    <property type="entry name" value="PAS_3"/>
    <property type="match status" value="1"/>
</dbReference>
<dbReference type="GO" id="GO:0005886">
    <property type="term" value="C:plasma membrane"/>
    <property type="evidence" value="ECO:0007669"/>
    <property type="project" value="TreeGrafter"/>
</dbReference>
<protein>
    <recommendedName>
        <fullName evidence="1">diguanylate cyclase</fullName>
        <ecNumber evidence="1">2.7.7.65</ecNumber>
    </recommendedName>
</protein>
<dbReference type="FunFam" id="3.30.70.270:FF:000001">
    <property type="entry name" value="Diguanylate cyclase domain protein"/>
    <property type="match status" value="1"/>
</dbReference>